<protein>
    <submittedName>
        <fullName evidence="1">Uncharacterized protein</fullName>
    </submittedName>
</protein>
<evidence type="ECO:0000313" key="1">
    <source>
        <dbReference type="EMBL" id="KKW26794.1"/>
    </source>
</evidence>
<evidence type="ECO:0000313" key="2">
    <source>
        <dbReference type="Proteomes" id="UP000034913"/>
    </source>
</evidence>
<gene>
    <name evidence="1" type="ORF">VF00_C0002G0119</name>
</gene>
<name>A0A0G2A3M2_UNCK3</name>
<accession>A0A0G2A3M2</accession>
<dbReference type="EMBL" id="LCRB01000002">
    <property type="protein sequence ID" value="KKW26794.1"/>
    <property type="molecule type" value="Genomic_DNA"/>
</dbReference>
<dbReference type="AlphaFoldDB" id="A0A0G2A3M2"/>
<dbReference type="Proteomes" id="UP000034913">
    <property type="component" value="Unassembled WGS sequence"/>
</dbReference>
<comment type="caution">
    <text evidence="1">The sequence shown here is derived from an EMBL/GenBank/DDBJ whole genome shotgun (WGS) entry which is preliminary data.</text>
</comment>
<organism evidence="1 2">
    <name type="scientific">candidate division Kazan bacterium GW2011_GWB1_52_7</name>
    <dbReference type="NCBI Taxonomy" id="1620414"/>
    <lineage>
        <taxon>Bacteria</taxon>
        <taxon>Bacteria division Kazan-3B-28</taxon>
    </lineage>
</organism>
<sequence length="132" mass="14458">MGIGSTRPCSEHEVVIGHHSLAHLASSFRKMSDGLSLATCTVKLENKKIVSGALLVDKVPNSAASIVVRPLGNAKKPWLDPVVIDLHDVKTITIEGCGECGQDHQYTFRNVRIRSSVRHYKDGRVQLKASWS</sequence>
<reference evidence="1 2" key="1">
    <citation type="journal article" date="2015" name="Nature">
        <title>rRNA introns, odd ribosomes, and small enigmatic genomes across a large radiation of phyla.</title>
        <authorList>
            <person name="Brown C.T."/>
            <person name="Hug L.A."/>
            <person name="Thomas B.C."/>
            <person name="Sharon I."/>
            <person name="Castelle C.J."/>
            <person name="Singh A."/>
            <person name="Wilkins M.J."/>
            <person name="Williams K.H."/>
            <person name="Banfield J.F."/>
        </authorList>
    </citation>
    <scope>NUCLEOTIDE SEQUENCE [LARGE SCALE GENOMIC DNA]</scope>
</reference>
<proteinExistence type="predicted"/>